<feature type="domain" description="NAD-dependent epimerase/dehydratase" evidence="2">
    <location>
        <begin position="3"/>
        <end position="235"/>
    </location>
</feature>
<dbReference type="OrthoDB" id="9766450at2"/>
<reference evidence="3 4" key="1">
    <citation type="submission" date="2007-01" db="EMBL/GenBank/DDBJ databases">
        <title>Annotation of the draft genome assembly of Thermosinus carboxydivorans Nor1.</title>
        <authorList>
            <consortium name="US DOE Joint Genome Institute (JGI-ORNL)"/>
            <person name="Larimer F."/>
            <person name="Land M."/>
            <person name="Hauser L."/>
        </authorList>
    </citation>
    <scope>NUCLEOTIDE SEQUENCE [LARGE SCALE GENOMIC DNA]</scope>
    <source>
        <strain evidence="3 4">Nor1</strain>
    </source>
</reference>
<sequence length="307" mass="33426">MKILVTGGAGFIGSHTVDKLIHEGCQVTVVDDLSTGRRENVNAQATFIEMDVCSPVLFELFANVKFDGVVHLAAQTSVPVSMDKPDFDCRVNVLGTVNVLEVCRRFGVRRVVLASSAAVYGDGVAVPVREDAKMAPASVYGLSKLTAETYLSMYTRLFGLEGVVLRYANVYGERQGDGGEGGVVSIFTSRMARGEALTVYGDGYQTRDFVYAGDVANANWLALITPDVNGVFNVGTASETSVNDLIQLLTDVAGRTVDIQYCTPRHGDIYRSALDNRLAREKLCWQPQIPLREGLARTWDWIGQIQS</sequence>
<dbReference type="EMBL" id="AAWL01000001">
    <property type="protein sequence ID" value="EAX48961.1"/>
    <property type="molecule type" value="Genomic_DNA"/>
</dbReference>
<comment type="caution">
    <text evidence="3">The sequence shown here is derived from an EMBL/GenBank/DDBJ whole genome shotgun (WGS) entry which is preliminary data.</text>
</comment>
<dbReference type="RefSeq" id="WP_007288168.1">
    <property type="nucleotide sequence ID" value="NZ_AAWL01000001.1"/>
</dbReference>
<dbReference type="InterPro" id="IPR036291">
    <property type="entry name" value="NAD(P)-bd_dom_sf"/>
</dbReference>
<evidence type="ECO:0000313" key="3">
    <source>
        <dbReference type="EMBL" id="EAX48961.1"/>
    </source>
</evidence>
<keyword evidence="4" id="KW-1185">Reference proteome</keyword>
<evidence type="ECO:0000256" key="1">
    <source>
        <dbReference type="ARBA" id="ARBA00007637"/>
    </source>
</evidence>
<evidence type="ECO:0000313" key="4">
    <source>
        <dbReference type="Proteomes" id="UP000005139"/>
    </source>
</evidence>
<dbReference type="SUPFAM" id="SSF51735">
    <property type="entry name" value="NAD(P)-binding Rossmann-fold domains"/>
    <property type="match status" value="1"/>
</dbReference>
<dbReference type="eggNOG" id="COG1087">
    <property type="taxonomic scope" value="Bacteria"/>
</dbReference>
<dbReference type="InterPro" id="IPR001509">
    <property type="entry name" value="Epimerase_deHydtase"/>
</dbReference>
<dbReference type="Pfam" id="PF01370">
    <property type="entry name" value="Epimerase"/>
    <property type="match status" value="1"/>
</dbReference>
<reference evidence="3 4" key="2">
    <citation type="submission" date="2007-01" db="EMBL/GenBank/DDBJ databases">
        <title>Sequencing of the draft genome and assembly of Thermosinus carboxydivorans Nor1.</title>
        <authorList>
            <consortium name="US DOE Joint Genome Institute (JGI-PGF)"/>
            <person name="Copeland A."/>
            <person name="Lucas S."/>
            <person name="Lapidus A."/>
            <person name="Barry K."/>
            <person name="Glavina del Rio T."/>
            <person name="Dalin E."/>
            <person name="Tice H."/>
            <person name="Bruce D."/>
            <person name="Pitluck S."/>
            <person name="Richardson P."/>
        </authorList>
    </citation>
    <scope>NUCLEOTIDE SEQUENCE [LARGE SCALE GENOMIC DNA]</scope>
    <source>
        <strain evidence="3 4">Nor1</strain>
    </source>
</reference>
<proteinExistence type="inferred from homology"/>
<dbReference type="PANTHER" id="PTHR43000">
    <property type="entry name" value="DTDP-D-GLUCOSE 4,6-DEHYDRATASE-RELATED"/>
    <property type="match status" value="1"/>
</dbReference>
<protein>
    <submittedName>
        <fullName evidence="3">NAD-dependent epimerase/dehydratase</fullName>
    </submittedName>
</protein>
<dbReference type="Gene3D" id="3.40.50.720">
    <property type="entry name" value="NAD(P)-binding Rossmann-like Domain"/>
    <property type="match status" value="1"/>
</dbReference>
<gene>
    <name evidence="3" type="ORF">TcarDRAFT_2650</name>
</gene>
<name>A1HMB7_9FIRM</name>
<dbReference type="AlphaFoldDB" id="A1HMB7"/>
<evidence type="ECO:0000259" key="2">
    <source>
        <dbReference type="Pfam" id="PF01370"/>
    </source>
</evidence>
<comment type="similarity">
    <text evidence="1">Belongs to the NAD(P)-dependent epimerase/dehydratase family.</text>
</comment>
<accession>A1HMB7</accession>
<dbReference type="Proteomes" id="UP000005139">
    <property type="component" value="Unassembled WGS sequence"/>
</dbReference>
<organism evidence="3 4">
    <name type="scientific">Thermosinus carboxydivorans Nor1</name>
    <dbReference type="NCBI Taxonomy" id="401526"/>
    <lineage>
        <taxon>Bacteria</taxon>
        <taxon>Bacillati</taxon>
        <taxon>Bacillota</taxon>
        <taxon>Negativicutes</taxon>
        <taxon>Selenomonadales</taxon>
        <taxon>Sporomusaceae</taxon>
        <taxon>Thermosinus</taxon>
    </lineage>
</organism>